<feature type="transmembrane region" description="Helical" evidence="2">
    <location>
        <begin position="112"/>
        <end position="131"/>
    </location>
</feature>
<dbReference type="AlphaFoldDB" id="A0A939FJX6"/>
<evidence type="ECO:0000313" key="4">
    <source>
        <dbReference type="EMBL" id="MBO0652099.1"/>
    </source>
</evidence>
<evidence type="ECO:0000313" key="5">
    <source>
        <dbReference type="Proteomes" id="UP000664781"/>
    </source>
</evidence>
<evidence type="ECO:0000256" key="2">
    <source>
        <dbReference type="SAM" id="Phobius"/>
    </source>
</evidence>
<feature type="compositionally biased region" description="Basic and acidic residues" evidence="1">
    <location>
        <begin position="526"/>
        <end position="537"/>
    </location>
</feature>
<name>A0A939FJX6_9ACTN</name>
<keyword evidence="2" id="KW-0812">Transmembrane</keyword>
<feature type="transmembrane region" description="Helical" evidence="2">
    <location>
        <begin position="267"/>
        <end position="286"/>
    </location>
</feature>
<evidence type="ECO:0000256" key="1">
    <source>
        <dbReference type="SAM" id="MobiDB-lite"/>
    </source>
</evidence>
<feature type="transmembrane region" description="Helical" evidence="2">
    <location>
        <begin position="70"/>
        <end position="92"/>
    </location>
</feature>
<dbReference type="Proteomes" id="UP000664781">
    <property type="component" value="Unassembled WGS sequence"/>
</dbReference>
<protein>
    <recommendedName>
        <fullName evidence="6">Serine/threonine protein kinase</fullName>
    </recommendedName>
</protein>
<reference evidence="4" key="1">
    <citation type="submission" date="2021-03" db="EMBL/GenBank/DDBJ databases">
        <title>Streptomyces strains.</title>
        <authorList>
            <person name="Lund M.B."/>
            <person name="Toerring T."/>
        </authorList>
    </citation>
    <scope>NUCLEOTIDE SEQUENCE</scope>
    <source>
        <strain evidence="4">JCM 4242</strain>
    </source>
</reference>
<keyword evidence="3" id="KW-0732">Signal</keyword>
<keyword evidence="2" id="KW-1133">Transmembrane helix</keyword>
<feature type="compositionally biased region" description="Low complexity" evidence="1">
    <location>
        <begin position="458"/>
        <end position="482"/>
    </location>
</feature>
<keyword evidence="5" id="KW-1185">Reference proteome</keyword>
<feature type="transmembrane region" description="Helical" evidence="2">
    <location>
        <begin position="143"/>
        <end position="163"/>
    </location>
</feature>
<feature type="compositionally biased region" description="Low complexity" evidence="1">
    <location>
        <begin position="542"/>
        <end position="581"/>
    </location>
</feature>
<accession>A0A939FJX6</accession>
<evidence type="ECO:0000256" key="3">
    <source>
        <dbReference type="SAM" id="SignalP"/>
    </source>
</evidence>
<feature type="region of interest" description="Disordered" evidence="1">
    <location>
        <begin position="526"/>
        <end position="581"/>
    </location>
</feature>
<feature type="region of interest" description="Disordered" evidence="1">
    <location>
        <begin position="375"/>
        <end position="492"/>
    </location>
</feature>
<feature type="signal peptide" evidence="3">
    <location>
        <begin position="1"/>
        <end position="28"/>
    </location>
</feature>
<sequence length="731" mass="74454">MGALKVTVWPTALLLFLATVIAAPSADAYEAAEFGNFSDRFQVVLALLLQGLGATLEVEMRSGGLLSMFIRGSGSVSVWPLTITLLWAFMVALGAKRLRDARPAGAGGGAEAAVRVALVCGVVVLVLGLIGQPDVPVVAASTNPALAALFSCALAGAVSGAVLCRDALAARLGPDARMAVRAWGTALRALGLTTGLCAIVAFIVVASHQEDAGDWGWLIILPLLVNAGVATLGLSWGAGIEASSNEGSRQEGGTLGLSELGEAAGGWAQAGAVLLGVVCAVLLAVLVARRSADRREQVLSGVFFLAALWLLSLVSGASMEMTAGTSLSYRSRGVEASVATNAGELLLFGLLWTAGAVLLATLVIRTPGGGGFGGFGGFGGPGGPGGGGGGTKGFTPAPPMPGFAPEGSTTATPVVPPQAPAPASAPAAPATPPAPAAPSTPTAPPAQAPAQQPPAAQPPTTQWTPPGPPSASFTSSAPSALSVPSGPSAPRPRMVRRPLVWVAAGLAAFLVGGVVTGGLMLVRKGDDKHDSARKNDKSVVVTPSGGASGTPSPAAPSTGPTTGPSPSDAPSPLASGSASVPSGYSMVDDPMGFKLAIPEGWQRKEQGSFQTDYEASTGGSYVRVGLVLKSKQSSYDHFLELEKTLQEKNSTYKRVSLESNTFQGLPGARWEFTWTERNTGRTMHAIDQAYANDAGTEYAIYFQARDEYWSGSRKVFDTAVSTWTVMPVDFN</sequence>
<keyword evidence="2" id="KW-0472">Membrane</keyword>
<feature type="compositionally biased region" description="Pro residues" evidence="1">
    <location>
        <begin position="429"/>
        <end position="457"/>
    </location>
</feature>
<feature type="compositionally biased region" description="Gly residues" evidence="1">
    <location>
        <begin position="375"/>
        <end position="392"/>
    </location>
</feature>
<dbReference type="EMBL" id="JAFMOF010000001">
    <property type="protein sequence ID" value="MBO0652099.1"/>
    <property type="molecule type" value="Genomic_DNA"/>
</dbReference>
<organism evidence="4 5">
    <name type="scientific">Streptomyces triculaminicus</name>
    <dbReference type="NCBI Taxonomy" id="2816232"/>
    <lineage>
        <taxon>Bacteria</taxon>
        <taxon>Bacillati</taxon>
        <taxon>Actinomycetota</taxon>
        <taxon>Actinomycetes</taxon>
        <taxon>Kitasatosporales</taxon>
        <taxon>Streptomycetaceae</taxon>
        <taxon>Streptomyces</taxon>
    </lineage>
</organism>
<feature type="chain" id="PRO_5037715959" description="Serine/threonine protein kinase" evidence="3">
    <location>
        <begin position="29"/>
        <end position="731"/>
    </location>
</feature>
<feature type="transmembrane region" description="Helical" evidence="2">
    <location>
        <begin position="298"/>
        <end position="319"/>
    </location>
</feature>
<feature type="transmembrane region" description="Helical" evidence="2">
    <location>
        <begin position="499"/>
        <end position="522"/>
    </location>
</feature>
<proteinExistence type="predicted"/>
<feature type="transmembrane region" description="Helical" evidence="2">
    <location>
        <begin position="183"/>
        <end position="205"/>
    </location>
</feature>
<dbReference type="RefSeq" id="WP_207246700.1">
    <property type="nucleotide sequence ID" value="NZ_JAFMOF010000001.1"/>
</dbReference>
<evidence type="ECO:0008006" key="6">
    <source>
        <dbReference type="Google" id="ProtNLM"/>
    </source>
</evidence>
<comment type="caution">
    <text evidence="4">The sequence shown here is derived from an EMBL/GenBank/DDBJ whole genome shotgun (WGS) entry which is preliminary data.</text>
</comment>
<gene>
    <name evidence="4" type="ORF">J1792_04585</name>
</gene>
<feature type="transmembrane region" description="Helical" evidence="2">
    <location>
        <begin position="345"/>
        <end position="364"/>
    </location>
</feature>